<dbReference type="InParanoid" id="A0A165D4M7"/>
<evidence type="ECO:0000313" key="2">
    <source>
        <dbReference type="Proteomes" id="UP000077266"/>
    </source>
</evidence>
<organism evidence="1 2">
    <name type="scientific">Exidia glandulosa HHB12029</name>
    <dbReference type="NCBI Taxonomy" id="1314781"/>
    <lineage>
        <taxon>Eukaryota</taxon>
        <taxon>Fungi</taxon>
        <taxon>Dikarya</taxon>
        <taxon>Basidiomycota</taxon>
        <taxon>Agaricomycotina</taxon>
        <taxon>Agaricomycetes</taxon>
        <taxon>Auriculariales</taxon>
        <taxon>Exidiaceae</taxon>
        <taxon>Exidia</taxon>
    </lineage>
</organism>
<keyword evidence="2" id="KW-1185">Reference proteome</keyword>
<gene>
    <name evidence="1" type="ORF">EXIGLDRAFT_727972</name>
</gene>
<evidence type="ECO:0000313" key="1">
    <source>
        <dbReference type="EMBL" id="KZV83780.1"/>
    </source>
</evidence>
<sequence>MSPIRVDDSEVLQVPPALLKAIFNTDFAFLNVLHEHDNSGLAPRVPLEILEVIFNLVWDDGAGVGTLASIAQTCRAFSHHVTPTLYGTVMIHSSPTLDMRVGRFATAVTSNARLASFVRAIVIGRKTGPDAQSTSRHVLGVYTSIFRACKRLDALDTYSNETMMAGFGRALQSASSVTRLAIRELHASTWLQLLEHGAPSIRQLHIDRINTAARYSFIGILHPTFHPHVFPRLITLSGFFDHTTNEHHAMGHVYAFFAQALRAPVLKKAALFVKMSPNINVNIDQHYAVRSNEERILLWEKLLVVEIDDVERIESNIRMSILDGDSIFSFGKRTHPF</sequence>
<evidence type="ECO:0008006" key="3">
    <source>
        <dbReference type="Google" id="ProtNLM"/>
    </source>
</evidence>
<dbReference type="Proteomes" id="UP000077266">
    <property type="component" value="Unassembled WGS sequence"/>
</dbReference>
<reference evidence="1 2" key="1">
    <citation type="journal article" date="2016" name="Mol. Biol. Evol.">
        <title>Comparative Genomics of Early-Diverging Mushroom-Forming Fungi Provides Insights into the Origins of Lignocellulose Decay Capabilities.</title>
        <authorList>
            <person name="Nagy L.G."/>
            <person name="Riley R."/>
            <person name="Tritt A."/>
            <person name="Adam C."/>
            <person name="Daum C."/>
            <person name="Floudas D."/>
            <person name="Sun H."/>
            <person name="Yadav J.S."/>
            <person name="Pangilinan J."/>
            <person name="Larsson K.H."/>
            <person name="Matsuura K."/>
            <person name="Barry K."/>
            <person name="Labutti K."/>
            <person name="Kuo R."/>
            <person name="Ohm R.A."/>
            <person name="Bhattacharya S.S."/>
            <person name="Shirouzu T."/>
            <person name="Yoshinaga Y."/>
            <person name="Martin F.M."/>
            <person name="Grigoriev I.V."/>
            <person name="Hibbett D.S."/>
        </authorList>
    </citation>
    <scope>NUCLEOTIDE SEQUENCE [LARGE SCALE GENOMIC DNA]</scope>
    <source>
        <strain evidence="1 2">HHB12029</strain>
    </source>
</reference>
<accession>A0A165D4M7</accession>
<dbReference type="EMBL" id="KV426255">
    <property type="protein sequence ID" value="KZV83780.1"/>
    <property type="molecule type" value="Genomic_DNA"/>
</dbReference>
<dbReference type="AlphaFoldDB" id="A0A165D4M7"/>
<name>A0A165D4M7_EXIGL</name>
<proteinExistence type="predicted"/>
<protein>
    <recommendedName>
        <fullName evidence="3">F-box domain-containing protein</fullName>
    </recommendedName>
</protein>